<organism evidence="11 12">
    <name type="scientific">Virgisporangium ochraceum</name>
    <dbReference type="NCBI Taxonomy" id="65505"/>
    <lineage>
        <taxon>Bacteria</taxon>
        <taxon>Bacillati</taxon>
        <taxon>Actinomycetota</taxon>
        <taxon>Actinomycetes</taxon>
        <taxon>Micromonosporales</taxon>
        <taxon>Micromonosporaceae</taxon>
        <taxon>Virgisporangium</taxon>
    </lineage>
</organism>
<comment type="similarity">
    <text evidence="2 9">Belongs to the glycosyl hydrolase 10 (cellulase F) family.</text>
</comment>
<evidence type="ECO:0000313" key="11">
    <source>
        <dbReference type="EMBL" id="GIJ70413.1"/>
    </source>
</evidence>
<dbReference type="PANTHER" id="PTHR31490">
    <property type="entry name" value="GLYCOSYL HYDROLASE"/>
    <property type="match status" value="1"/>
</dbReference>
<dbReference type="GO" id="GO:0031176">
    <property type="term" value="F:endo-1,4-beta-xylanase activity"/>
    <property type="evidence" value="ECO:0007669"/>
    <property type="project" value="UniProtKB-EC"/>
</dbReference>
<feature type="domain" description="GH10" evidence="10">
    <location>
        <begin position="82"/>
        <end position="389"/>
    </location>
</feature>
<dbReference type="Proteomes" id="UP000635606">
    <property type="component" value="Unassembled WGS sequence"/>
</dbReference>
<dbReference type="PANTHER" id="PTHR31490:SF88">
    <property type="entry name" value="BETA-XYLANASE"/>
    <property type="match status" value="1"/>
</dbReference>
<gene>
    <name evidence="11" type="primary">xynA_1</name>
    <name evidence="11" type="ORF">Voc01_053300</name>
</gene>
<reference evidence="11" key="1">
    <citation type="submission" date="2021-01" db="EMBL/GenBank/DDBJ databases">
        <title>Whole genome shotgun sequence of Virgisporangium ochraceum NBRC 16418.</title>
        <authorList>
            <person name="Komaki H."/>
            <person name="Tamura T."/>
        </authorList>
    </citation>
    <scope>NUCLEOTIDE SEQUENCE</scope>
    <source>
        <strain evidence="11">NBRC 16418</strain>
    </source>
</reference>
<dbReference type="PROSITE" id="PS51760">
    <property type="entry name" value="GH10_2"/>
    <property type="match status" value="1"/>
</dbReference>
<protein>
    <recommendedName>
        <fullName evidence="9">Beta-xylanase</fullName>
        <ecNumber evidence="9">3.2.1.8</ecNumber>
    </recommendedName>
</protein>
<evidence type="ECO:0000256" key="9">
    <source>
        <dbReference type="RuleBase" id="RU361174"/>
    </source>
</evidence>
<evidence type="ECO:0000256" key="5">
    <source>
        <dbReference type="ARBA" id="ARBA00022801"/>
    </source>
</evidence>
<dbReference type="InterPro" id="IPR044846">
    <property type="entry name" value="GH10"/>
</dbReference>
<dbReference type="SUPFAM" id="SSF51445">
    <property type="entry name" value="(Trans)glycosidases"/>
    <property type="match status" value="1"/>
</dbReference>
<evidence type="ECO:0000313" key="12">
    <source>
        <dbReference type="Proteomes" id="UP000635606"/>
    </source>
</evidence>
<name>A0A8J3ZWD4_9ACTN</name>
<comment type="caution">
    <text evidence="11">The sequence shown here is derived from an EMBL/GenBank/DDBJ whole genome shotgun (WGS) entry which is preliminary data.</text>
</comment>
<keyword evidence="7 9" id="KW-0326">Glycosidase</keyword>
<dbReference type="EMBL" id="BOPH01000080">
    <property type="protein sequence ID" value="GIJ70413.1"/>
    <property type="molecule type" value="Genomic_DNA"/>
</dbReference>
<sequence length="396" mass="43440">MPKRPDEPTRRRKVWSLSMRVPMPPRHLRLPVWALTSATVVVVLIGAAVGVALLSGAAMTSETTRSSLNERATGLGNGLRHRAHASGLKIGAAAQPTALAGNEGYRTVLSREFDSVTSENQLKWDIIEPSRGLFDWSSADALIGFAEANGQSVRGHTLVWHDALPGWLANGSFSPEELRNLLRDHIHAVVGRYKGRVDAWDVVNEAVADNGGRLRRSPWMDALGPGYIADALRWAHEADPAARLYINDYAVEAANMKSDALYNIAAGLRRDGVPLHGVGFQSHLALGADLTTLGANLRRFADLGLDVAITEMDVRLPLPATAAQHAEQADLYTRVLQACLAVERCVSYTVWGFTDRYSWVPYAYPGWGDACLFDGDYQPKPAYLQLRRMLVDSPRR</sequence>
<dbReference type="InterPro" id="IPR017853">
    <property type="entry name" value="GH"/>
</dbReference>
<evidence type="ECO:0000256" key="2">
    <source>
        <dbReference type="ARBA" id="ARBA00007495"/>
    </source>
</evidence>
<dbReference type="InterPro" id="IPR001000">
    <property type="entry name" value="GH10_dom"/>
</dbReference>
<dbReference type="PRINTS" id="PR00134">
    <property type="entry name" value="GLHYDRLASE10"/>
</dbReference>
<keyword evidence="5 9" id="KW-0378">Hydrolase</keyword>
<dbReference type="Pfam" id="PF00331">
    <property type="entry name" value="Glyco_hydro_10"/>
    <property type="match status" value="1"/>
</dbReference>
<dbReference type="Gene3D" id="3.20.20.80">
    <property type="entry name" value="Glycosidases"/>
    <property type="match status" value="1"/>
</dbReference>
<evidence type="ECO:0000256" key="6">
    <source>
        <dbReference type="ARBA" id="ARBA00023277"/>
    </source>
</evidence>
<evidence type="ECO:0000259" key="10">
    <source>
        <dbReference type="PROSITE" id="PS51760"/>
    </source>
</evidence>
<proteinExistence type="inferred from homology"/>
<evidence type="ECO:0000256" key="8">
    <source>
        <dbReference type="ARBA" id="ARBA00023326"/>
    </source>
</evidence>
<evidence type="ECO:0000256" key="7">
    <source>
        <dbReference type="ARBA" id="ARBA00023295"/>
    </source>
</evidence>
<keyword evidence="6 9" id="KW-0119">Carbohydrate metabolism</keyword>
<accession>A0A8J3ZWD4</accession>
<keyword evidence="8 9" id="KW-0624">Polysaccharide degradation</keyword>
<dbReference type="SMART" id="SM00633">
    <property type="entry name" value="Glyco_10"/>
    <property type="match status" value="1"/>
</dbReference>
<dbReference type="EC" id="3.2.1.8" evidence="9"/>
<dbReference type="AlphaFoldDB" id="A0A8J3ZWD4"/>
<keyword evidence="3" id="KW-0858">Xylan degradation</keyword>
<comment type="catalytic activity">
    <reaction evidence="1 9">
        <text>Endohydrolysis of (1-&gt;4)-beta-D-xylosidic linkages in xylans.</text>
        <dbReference type="EC" id="3.2.1.8"/>
    </reaction>
</comment>
<evidence type="ECO:0000256" key="1">
    <source>
        <dbReference type="ARBA" id="ARBA00000681"/>
    </source>
</evidence>
<evidence type="ECO:0000256" key="3">
    <source>
        <dbReference type="ARBA" id="ARBA00022651"/>
    </source>
</evidence>
<dbReference type="GO" id="GO:0045493">
    <property type="term" value="P:xylan catabolic process"/>
    <property type="evidence" value="ECO:0007669"/>
    <property type="project" value="UniProtKB-KW"/>
</dbReference>
<evidence type="ECO:0000256" key="4">
    <source>
        <dbReference type="ARBA" id="ARBA00022729"/>
    </source>
</evidence>
<keyword evidence="12" id="KW-1185">Reference proteome</keyword>
<keyword evidence="4" id="KW-0732">Signal</keyword>